<protein>
    <recommendedName>
        <fullName evidence="5">4-alpha-glucanotransferase</fullName>
        <ecNumber evidence="4">2.4.1.25</ecNumber>
    </recommendedName>
    <alternativeName>
        <fullName evidence="10">Amylomaltase</fullName>
    </alternativeName>
    <alternativeName>
        <fullName evidence="11">Disproportionating enzyme</fullName>
    </alternativeName>
</protein>
<dbReference type="EC" id="2.4.1.25" evidence="4"/>
<comment type="subcellular location">
    <subcellularLocation>
        <location evidence="2">Cytoplasm</location>
    </subcellularLocation>
</comment>
<dbReference type="EMBL" id="AZSI01000161">
    <property type="protein sequence ID" value="KEY61427.1"/>
    <property type="molecule type" value="Genomic_DNA"/>
</dbReference>
<evidence type="ECO:0000256" key="6">
    <source>
        <dbReference type="ARBA" id="ARBA00022490"/>
    </source>
</evidence>
<dbReference type="SUPFAM" id="SSF51445">
    <property type="entry name" value="(Trans)glycosidases"/>
    <property type="match status" value="1"/>
</dbReference>
<keyword evidence="8 12" id="KW-0808">Transferase</keyword>
<dbReference type="GO" id="GO:0004134">
    <property type="term" value="F:4-alpha-glucanotransferase activity"/>
    <property type="evidence" value="ECO:0007669"/>
    <property type="project" value="UniProtKB-EC"/>
</dbReference>
<comment type="catalytic activity">
    <reaction evidence="1">
        <text>Transfers a segment of a (1-&gt;4)-alpha-D-glucan to a new position in an acceptor, which may be glucose or a (1-&gt;4)-alpha-D-glucan.</text>
        <dbReference type="EC" id="2.4.1.25"/>
    </reaction>
</comment>
<dbReference type="PANTHER" id="PTHR32518">
    <property type="match status" value="1"/>
</dbReference>
<evidence type="ECO:0000256" key="5">
    <source>
        <dbReference type="ARBA" id="ARBA00020295"/>
    </source>
</evidence>
<dbReference type="InterPro" id="IPR017853">
    <property type="entry name" value="GH"/>
</dbReference>
<keyword evidence="7" id="KW-0328">Glycosyltransferase</keyword>
<sequence length="667" mass="79014">MVTNTFSIEPYGEKAYHTGIAVPVFSLRTENSSGVGQFSDLKKLADFTYRSGIDVIQLLPINDTTTFMDWRDSYPYRAISVFALHPLYLDIHEFWKSYTKEQQEKLLILESELNYLEKIDYERCLALKWEYAQIIYQNSAVKYQKTKAYQQFYKQNEEWLKAYTCFSYLRDINKSANFLAWGKNANYDKNLFDKLKKETSQLDLYIFVQYLLHSQLTEAVDYCHQLGIALKGDIAIGIAHDSVDAWTHPELFHLDKQAGAPPDVFAVNGQNWGFPTYNWEKMAEDGYDWWKKRLTAMSNYFDAYRLDHILGFFRIWQMPENSVRELLGQFSPALALSAEEIENNYGIPFRQWGIERFIIPFIKDWVIDEVFGRDNRDWIIQTFLDYIGDSNYRFKAEFNNQKAIENTQMENWVREGLYKLQENVIFLKDDENSEKYHPRIGLLSTISFREFGDDYKGRLEQLYNDYFYGRNYDFWKEKAYEKLPALKNATKMLACGEDLGMVPDNVPDVMYHLDILRLIIERMPADERFVSSLSEVPYLSVVTTSSHDTSPLRAWWEENHDLTQRYYDEVMGWYGEAPNYASVEIIQEIIKRNLNSNAMMVILPIQDWLAMSDHFRKENAKSEQINIPANPYHYWNYRLHCNLEALIENQEWTDFLKNFIKESKRAY</sequence>
<dbReference type="GO" id="GO:0005737">
    <property type="term" value="C:cytoplasm"/>
    <property type="evidence" value="ECO:0007669"/>
    <property type="project" value="UniProtKB-SubCell"/>
</dbReference>
<accession>A0A084A7Z8</accession>
<proteinExistence type="inferred from homology"/>
<dbReference type="PATRIC" id="fig|1415168.3.peg.2370"/>
<keyword evidence="6" id="KW-0963">Cytoplasm</keyword>
<dbReference type="Proteomes" id="UP000028401">
    <property type="component" value="Unassembled WGS sequence"/>
</dbReference>
<gene>
    <name evidence="12" type="ORF">U725_02309</name>
</gene>
<dbReference type="AlphaFoldDB" id="A0A084A7Z8"/>
<reference evidence="12 13" key="1">
    <citation type="submission" date="2014-06" db="EMBL/GenBank/DDBJ databases">
        <title>Draft genome sequence of the putrescine producing strain Lactococcus lactis subsp cremoris GE214.</title>
        <authorList>
            <person name="Ladero V."/>
            <person name="Linares D.M."/>
            <person name="del Rio B."/>
            <person name="Mayo B."/>
            <person name="Martin M.C."/>
            <person name="Fernandez M."/>
            <person name="Alvarez M.A."/>
        </authorList>
    </citation>
    <scope>NUCLEOTIDE SEQUENCE [LARGE SCALE GENOMIC DNA]</scope>
    <source>
        <strain evidence="12 13">GE214</strain>
    </source>
</reference>
<dbReference type="Pfam" id="PF02446">
    <property type="entry name" value="Glyco_hydro_77"/>
    <property type="match status" value="1"/>
</dbReference>
<dbReference type="Gene3D" id="3.20.20.80">
    <property type="entry name" value="Glycosidases"/>
    <property type="match status" value="2"/>
</dbReference>
<evidence type="ECO:0000256" key="3">
    <source>
        <dbReference type="ARBA" id="ARBA00005684"/>
    </source>
</evidence>
<evidence type="ECO:0000256" key="11">
    <source>
        <dbReference type="ARBA" id="ARBA00031501"/>
    </source>
</evidence>
<evidence type="ECO:0000313" key="13">
    <source>
        <dbReference type="Proteomes" id="UP000028401"/>
    </source>
</evidence>
<comment type="similarity">
    <text evidence="3">Belongs to the disproportionating enzyme family.</text>
</comment>
<evidence type="ECO:0000256" key="7">
    <source>
        <dbReference type="ARBA" id="ARBA00022676"/>
    </source>
</evidence>
<evidence type="ECO:0000256" key="4">
    <source>
        <dbReference type="ARBA" id="ARBA00012560"/>
    </source>
</evidence>
<evidence type="ECO:0000256" key="8">
    <source>
        <dbReference type="ARBA" id="ARBA00022679"/>
    </source>
</evidence>
<dbReference type="GO" id="GO:0005975">
    <property type="term" value="P:carbohydrate metabolic process"/>
    <property type="evidence" value="ECO:0007669"/>
    <property type="project" value="InterPro"/>
</dbReference>
<evidence type="ECO:0000313" key="12">
    <source>
        <dbReference type="EMBL" id="KEY61427.1"/>
    </source>
</evidence>
<evidence type="ECO:0000256" key="1">
    <source>
        <dbReference type="ARBA" id="ARBA00000439"/>
    </source>
</evidence>
<dbReference type="InterPro" id="IPR003385">
    <property type="entry name" value="Glyco_hydro_77"/>
</dbReference>
<evidence type="ECO:0000256" key="9">
    <source>
        <dbReference type="ARBA" id="ARBA00023277"/>
    </source>
</evidence>
<evidence type="ECO:0000256" key="2">
    <source>
        <dbReference type="ARBA" id="ARBA00004496"/>
    </source>
</evidence>
<dbReference type="RefSeq" id="WP_042748816.1">
    <property type="nucleotide sequence ID" value="NZ_AZSI01000161.1"/>
</dbReference>
<evidence type="ECO:0000256" key="10">
    <source>
        <dbReference type="ARBA" id="ARBA00031423"/>
    </source>
</evidence>
<dbReference type="PANTHER" id="PTHR32518:SF3">
    <property type="entry name" value="4-ALPHA-GLUCANOTRANSFERASE"/>
    <property type="match status" value="1"/>
</dbReference>
<name>A0A084A7Z8_LACLC</name>
<comment type="caution">
    <text evidence="12">The sequence shown here is derived from an EMBL/GenBank/DDBJ whole genome shotgun (WGS) entry which is preliminary data.</text>
</comment>
<organism evidence="12 13">
    <name type="scientific">Lactococcus cremoris subsp. cremoris GE214</name>
    <dbReference type="NCBI Taxonomy" id="1415168"/>
    <lineage>
        <taxon>Bacteria</taxon>
        <taxon>Bacillati</taxon>
        <taxon>Bacillota</taxon>
        <taxon>Bacilli</taxon>
        <taxon>Lactobacillales</taxon>
        <taxon>Streptococcaceae</taxon>
        <taxon>Lactococcus</taxon>
        <taxon>Lactococcus cremoris subsp. cremoris</taxon>
    </lineage>
</organism>
<keyword evidence="9" id="KW-0119">Carbohydrate metabolism</keyword>